<dbReference type="KEGG" id="zal:AZF00_05190"/>
<dbReference type="GO" id="GO:0000160">
    <property type="term" value="P:phosphorelay signal transduction system"/>
    <property type="evidence" value="ECO:0007669"/>
    <property type="project" value="InterPro"/>
</dbReference>
<accession>A0A127M3B8</accession>
<dbReference type="EMBL" id="CP014544">
    <property type="protein sequence ID" value="AMO67728.1"/>
    <property type="molecule type" value="Genomic_DNA"/>
</dbReference>
<dbReference type="InterPro" id="IPR011006">
    <property type="entry name" value="CheY-like_superfamily"/>
</dbReference>
<dbReference type="Gene3D" id="3.40.50.2300">
    <property type="match status" value="1"/>
</dbReference>
<dbReference type="Pfam" id="PF00072">
    <property type="entry name" value="Response_reg"/>
    <property type="match status" value="1"/>
</dbReference>
<proteinExistence type="predicted"/>
<protein>
    <recommendedName>
        <fullName evidence="2">Response regulatory domain-containing protein</fullName>
    </recommendedName>
</protein>
<dbReference type="SUPFAM" id="SSF52172">
    <property type="entry name" value="CheY-like"/>
    <property type="match status" value="1"/>
</dbReference>
<name>A0A127M3B8_9GAMM</name>
<keyword evidence="1" id="KW-0597">Phosphoprotein</keyword>
<reference evidence="3 4" key="1">
    <citation type="submission" date="2015-12" db="EMBL/GenBank/DDBJ databases">
        <authorList>
            <person name="Shamseldin A."/>
            <person name="Moawad H."/>
            <person name="Abd El-Rahim W.M."/>
            <person name="Sadowsky M.J."/>
        </authorList>
    </citation>
    <scope>NUCLEOTIDE SEQUENCE [LARGE SCALE GENOMIC DNA]</scope>
    <source>
        <strain evidence="3 4">SM2</strain>
    </source>
</reference>
<evidence type="ECO:0000313" key="4">
    <source>
        <dbReference type="Proteomes" id="UP000074119"/>
    </source>
</evidence>
<evidence type="ECO:0000259" key="2">
    <source>
        <dbReference type="PROSITE" id="PS50110"/>
    </source>
</evidence>
<evidence type="ECO:0000313" key="3">
    <source>
        <dbReference type="EMBL" id="AMO67728.1"/>
    </source>
</evidence>
<sequence length="135" mass="15305">MTNKLEKIILIDDSGADNYYHQMIVEKAKVCKMVTAYDHAGDALNMLGDAVKNKQRLPDLIFLDINMPVIDGWEFLNRYEGIVPQDLRHPVIIILSTSVNPSDHERAESHPSVTAYCSKPLSADKLRDIVDQYFS</sequence>
<dbReference type="SMART" id="SM00448">
    <property type="entry name" value="REC"/>
    <property type="match status" value="1"/>
</dbReference>
<dbReference type="AlphaFoldDB" id="A0A127M3B8"/>
<evidence type="ECO:0000256" key="1">
    <source>
        <dbReference type="PROSITE-ProRule" id="PRU00169"/>
    </source>
</evidence>
<dbReference type="PANTHER" id="PTHR44520:SF2">
    <property type="entry name" value="RESPONSE REGULATOR RCP1"/>
    <property type="match status" value="1"/>
</dbReference>
<feature type="modified residue" description="4-aspartylphosphate" evidence="1">
    <location>
        <position position="64"/>
    </location>
</feature>
<dbReference type="PANTHER" id="PTHR44520">
    <property type="entry name" value="RESPONSE REGULATOR RCP1-RELATED"/>
    <property type="match status" value="1"/>
</dbReference>
<gene>
    <name evidence="3" type="ORF">AZF00_05190</name>
</gene>
<dbReference type="RefSeq" id="WP_062383280.1">
    <property type="nucleotide sequence ID" value="NZ_CP014544.1"/>
</dbReference>
<feature type="domain" description="Response regulatory" evidence="2">
    <location>
        <begin position="7"/>
        <end position="134"/>
    </location>
</feature>
<dbReference type="STRING" id="1470434.AZF00_05190"/>
<organism evidence="3 4">
    <name type="scientific">Zhongshania aliphaticivorans</name>
    <dbReference type="NCBI Taxonomy" id="1470434"/>
    <lineage>
        <taxon>Bacteria</taxon>
        <taxon>Pseudomonadati</taxon>
        <taxon>Pseudomonadota</taxon>
        <taxon>Gammaproteobacteria</taxon>
        <taxon>Cellvibrionales</taxon>
        <taxon>Spongiibacteraceae</taxon>
        <taxon>Zhongshania</taxon>
    </lineage>
</organism>
<dbReference type="PROSITE" id="PS50110">
    <property type="entry name" value="RESPONSE_REGULATORY"/>
    <property type="match status" value="1"/>
</dbReference>
<dbReference type="InterPro" id="IPR001789">
    <property type="entry name" value="Sig_transdc_resp-reg_receiver"/>
</dbReference>
<dbReference type="Proteomes" id="UP000074119">
    <property type="component" value="Chromosome"/>
</dbReference>
<dbReference type="InterPro" id="IPR052893">
    <property type="entry name" value="TCS_response_regulator"/>
</dbReference>